<dbReference type="AlphaFoldDB" id="A0AA85JH90"/>
<dbReference type="CDD" id="cd03127">
    <property type="entry name" value="tetraspanin_LEL"/>
    <property type="match status" value="1"/>
</dbReference>
<feature type="transmembrane region" description="Helical" evidence="7">
    <location>
        <begin position="80"/>
        <end position="106"/>
    </location>
</feature>
<keyword evidence="6" id="KW-1015">Disulfide bond</keyword>
<evidence type="ECO:0000256" key="5">
    <source>
        <dbReference type="ARBA" id="ARBA00023136"/>
    </source>
</evidence>
<dbReference type="InterPro" id="IPR018499">
    <property type="entry name" value="Tetraspanin/Peripherin"/>
</dbReference>
<evidence type="ECO:0000256" key="1">
    <source>
        <dbReference type="ARBA" id="ARBA00004141"/>
    </source>
</evidence>
<evidence type="ECO:0000256" key="2">
    <source>
        <dbReference type="ARBA" id="ARBA00006840"/>
    </source>
</evidence>
<keyword evidence="3 7" id="KW-0812">Transmembrane</keyword>
<reference evidence="8" key="1">
    <citation type="submission" date="2022-06" db="EMBL/GenBank/DDBJ databases">
        <authorList>
            <person name="Berger JAMES D."/>
            <person name="Berger JAMES D."/>
        </authorList>
    </citation>
    <scope>NUCLEOTIDE SEQUENCE [LARGE SCALE GENOMIC DNA]</scope>
</reference>
<evidence type="ECO:0000313" key="9">
    <source>
        <dbReference type="WBParaSite" id="TREG1_31840.1"/>
    </source>
</evidence>
<dbReference type="Pfam" id="PF00335">
    <property type="entry name" value="Tetraspanin"/>
    <property type="match status" value="1"/>
</dbReference>
<dbReference type="WBParaSite" id="TREG1_31840.1">
    <property type="protein sequence ID" value="TREG1_31840.1"/>
    <property type="gene ID" value="TREG1_31840"/>
</dbReference>
<evidence type="ECO:0000256" key="3">
    <source>
        <dbReference type="ARBA" id="ARBA00022692"/>
    </source>
</evidence>
<protein>
    <recommendedName>
        <fullName evidence="7">Tetraspanin</fullName>
    </recommendedName>
</protein>
<evidence type="ECO:0000256" key="7">
    <source>
        <dbReference type="RuleBase" id="RU361218"/>
    </source>
</evidence>
<organism evidence="8 9">
    <name type="scientific">Trichobilharzia regenti</name>
    <name type="common">Nasal bird schistosome</name>
    <dbReference type="NCBI Taxonomy" id="157069"/>
    <lineage>
        <taxon>Eukaryota</taxon>
        <taxon>Metazoa</taxon>
        <taxon>Spiralia</taxon>
        <taxon>Lophotrochozoa</taxon>
        <taxon>Platyhelminthes</taxon>
        <taxon>Trematoda</taxon>
        <taxon>Digenea</taxon>
        <taxon>Strigeidida</taxon>
        <taxon>Schistosomatoidea</taxon>
        <taxon>Schistosomatidae</taxon>
        <taxon>Trichobilharzia</taxon>
    </lineage>
</organism>
<sequence>MGLGFGFRCLQILLVILNIGVFICGIVLISAGSYALNSVVNHWKDVEPPLQYLIIFVITLGCIILILGAIGLLGACTKSVCLLATYCVLLVILIICQITAGTIAVIHKPKAKQKITDTLRALIRRFYSDSRVKAVVDEIQQKLKCCGARSSSDYETTPNSCYDGDKLFKKGCVEKLSELAKKNMNTITICVFLFAFFQTICLLFAICAIVAIRQDD</sequence>
<comment type="subcellular location">
    <subcellularLocation>
        <location evidence="1 7">Membrane</location>
        <topology evidence="1 7">Multi-pass membrane protein</topology>
    </subcellularLocation>
</comment>
<feature type="disulfide bond" evidence="6">
    <location>
        <begin position="146"/>
        <end position="161"/>
    </location>
</feature>
<name>A0AA85JH90_TRIRE</name>
<comment type="similarity">
    <text evidence="2 7">Belongs to the tetraspanin (TM4SF) family.</text>
</comment>
<dbReference type="Gene3D" id="1.10.1450.10">
    <property type="entry name" value="Tetraspanin"/>
    <property type="match status" value="1"/>
</dbReference>
<keyword evidence="5 7" id="KW-0472">Membrane</keyword>
<accession>A0AA85JH90</accession>
<dbReference type="GO" id="GO:0005886">
    <property type="term" value="C:plasma membrane"/>
    <property type="evidence" value="ECO:0007669"/>
    <property type="project" value="TreeGrafter"/>
</dbReference>
<dbReference type="PRINTS" id="PR00259">
    <property type="entry name" value="TMFOUR"/>
</dbReference>
<evidence type="ECO:0000313" key="8">
    <source>
        <dbReference type="Proteomes" id="UP000050795"/>
    </source>
</evidence>
<evidence type="ECO:0000256" key="4">
    <source>
        <dbReference type="ARBA" id="ARBA00022989"/>
    </source>
</evidence>
<dbReference type="PANTHER" id="PTHR19282:SF515">
    <property type="entry name" value="TETRASPANIN"/>
    <property type="match status" value="1"/>
</dbReference>
<dbReference type="InterPro" id="IPR008952">
    <property type="entry name" value="Tetraspanin_EC2_sf"/>
</dbReference>
<dbReference type="InterPro" id="IPR000301">
    <property type="entry name" value="Tetraspanin_animals"/>
</dbReference>
<dbReference type="PIRSF" id="PIRSF002419">
    <property type="entry name" value="Tetraspanin"/>
    <property type="match status" value="1"/>
</dbReference>
<feature type="disulfide bond" evidence="6">
    <location>
        <begin position="145"/>
        <end position="172"/>
    </location>
</feature>
<proteinExistence type="inferred from homology"/>
<keyword evidence="4 7" id="KW-1133">Transmembrane helix</keyword>
<dbReference type="SUPFAM" id="SSF48652">
    <property type="entry name" value="Tetraspanin"/>
    <property type="match status" value="1"/>
</dbReference>
<feature type="transmembrane region" description="Helical" evidence="7">
    <location>
        <begin position="12"/>
        <end position="32"/>
    </location>
</feature>
<reference evidence="9" key="2">
    <citation type="submission" date="2023-11" db="UniProtKB">
        <authorList>
            <consortium name="WormBaseParasite"/>
        </authorList>
    </citation>
    <scope>IDENTIFICATION</scope>
</reference>
<dbReference type="Proteomes" id="UP000050795">
    <property type="component" value="Unassembled WGS sequence"/>
</dbReference>
<dbReference type="PANTHER" id="PTHR19282">
    <property type="entry name" value="TETRASPANIN"/>
    <property type="match status" value="1"/>
</dbReference>
<feature type="transmembrane region" description="Helical" evidence="7">
    <location>
        <begin position="186"/>
        <end position="212"/>
    </location>
</feature>
<feature type="transmembrane region" description="Helical" evidence="7">
    <location>
        <begin position="52"/>
        <end position="73"/>
    </location>
</feature>
<evidence type="ECO:0000256" key="6">
    <source>
        <dbReference type="PIRSR" id="PIRSR002419-1"/>
    </source>
</evidence>
<keyword evidence="8" id="KW-1185">Reference proteome</keyword>